<evidence type="ECO:0000256" key="2">
    <source>
        <dbReference type="PROSITE-ProRule" id="PRU01091"/>
    </source>
</evidence>
<dbReference type="Gene3D" id="2.120.10.30">
    <property type="entry name" value="TolB, C-terminal domain"/>
    <property type="match status" value="1"/>
</dbReference>
<gene>
    <name evidence="4" type="ORF">N473_23710</name>
</gene>
<dbReference type="GO" id="GO:0006355">
    <property type="term" value="P:regulation of DNA-templated transcription"/>
    <property type="evidence" value="ECO:0007669"/>
    <property type="project" value="InterPro"/>
</dbReference>
<evidence type="ECO:0000256" key="1">
    <source>
        <dbReference type="ARBA" id="ARBA00023125"/>
    </source>
</evidence>
<dbReference type="Pfam" id="PF00486">
    <property type="entry name" value="Trans_reg_C"/>
    <property type="match status" value="1"/>
</dbReference>
<dbReference type="InterPro" id="IPR001867">
    <property type="entry name" value="OmpR/PhoB-type_DNA-bd"/>
</dbReference>
<evidence type="ECO:0000259" key="3">
    <source>
        <dbReference type="PROSITE" id="PS51755"/>
    </source>
</evidence>
<dbReference type="InterPro" id="IPR011044">
    <property type="entry name" value="Quino_amine_DH_bsu"/>
</dbReference>
<protein>
    <recommendedName>
        <fullName evidence="3">OmpR/PhoB-type domain-containing protein</fullName>
    </recommendedName>
</protein>
<dbReference type="GO" id="GO:0000160">
    <property type="term" value="P:phosphorelay signal transduction system"/>
    <property type="evidence" value="ECO:0007669"/>
    <property type="project" value="InterPro"/>
</dbReference>
<dbReference type="SUPFAM" id="SSF50969">
    <property type="entry name" value="YVTN repeat-like/Quinoprotein amine dehydrogenase"/>
    <property type="match status" value="1"/>
</dbReference>
<dbReference type="Proteomes" id="UP000076486">
    <property type="component" value="Unassembled WGS sequence"/>
</dbReference>
<dbReference type="EMBL" id="AUYC01000041">
    <property type="protein sequence ID" value="KZN60737.1"/>
    <property type="molecule type" value="Genomic_DNA"/>
</dbReference>
<dbReference type="SUPFAM" id="SSF46894">
    <property type="entry name" value="C-terminal effector domain of the bipartite response regulators"/>
    <property type="match status" value="1"/>
</dbReference>
<dbReference type="InterPro" id="IPR011042">
    <property type="entry name" value="6-blade_b-propeller_TolB-like"/>
</dbReference>
<reference evidence="4 5" key="1">
    <citation type="submission" date="2013-07" db="EMBL/GenBank/DDBJ databases">
        <title>Comparative Genomic and Metabolomic Analysis of Twelve Strains of Pseudoalteromonas luteoviolacea.</title>
        <authorList>
            <person name="Vynne N.G."/>
            <person name="Mansson M."/>
            <person name="Gram L."/>
        </authorList>
    </citation>
    <scope>NUCLEOTIDE SEQUENCE [LARGE SCALE GENOMIC DNA]</scope>
    <source>
        <strain evidence="4 5">CPMOR-1</strain>
    </source>
</reference>
<proteinExistence type="predicted"/>
<evidence type="ECO:0000313" key="4">
    <source>
        <dbReference type="EMBL" id="KZN60737.1"/>
    </source>
</evidence>
<dbReference type="GO" id="GO:0003677">
    <property type="term" value="F:DNA binding"/>
    <property type="evidence" value="ECO:0007669"/>
    <property type="project" value="UniProtKB-UniRule"/>
</dbReference>
<dbReference type="SMART" id="SM00862">
    <property type="entry name" value="Trans_reg_C"/>
    <property type="match status" value="1"/>
</dbReference>
<dbReference type="PATRIC" id="fig|1365248.3.peg.3861"/>
<evidence type="ECO:0000313" key="5">
    <source>
        <dbReference type="Proteomes" id="UP000076486"/>
    </source>
</evidence>
<feature type="domain" description="OmpR/PhoB-type" evidence="3">
    <location>
        <begin position="10"/>
        <end position="108"/>
    </location>
</feature>
<keyword evidence="1 2" id="KW-0238">DNA-binding</keyword>
<dbReference type="InterPro" id="IPR016032">
    <property type="entry name" value="Sig_transdc_resp-reg_C-effctor"/>
</dbReference>
<dbReference type="SUPFAM" id="SSF82171">
    <property type="entry name" value="DPP6 N-terminal domain-like"/>
    <property type="match status" value="1"/>
</dbReference>
<dbReference type="Gene3D" id="1.10.10.10">
    <property type="entry name" value="Winged helix-like DNA-binding domain superfamily/Winged helix DNA-binding domain"/>
    <property type="match status" value="1"/>
</dbReference>
<organism evidence="4 5">
    <name type="scientific">Pseudoalteromonas luteoviolacea CPMOR-1</name>
    <dbReference type="NCBI Taxonomy" id="1365248"/>
    <lineage>
        <taxon>Bacteria</taxon>
        <taxon>Pseudomonadati</taxon>
        <taxon>Pseudomonadota</taxon>
        <taxon>Gammaproteobacteria</taxon>
        <taxon>Alteromonadales</taxon>
        <taxon>Pseudoalteromonadaceae</taxon>
        <taxon>Pseudoalteromonas</taxon>
    </lineage>
</organism>
<accession>A0A167J7J3</accession>
<dbReference type="CDD" id="cd00383">
    <property type="entry name" value="trans_reg_C"/>
    <property type="match status" value="1"/>
</dbReference>
<name>A0A167J7J3_9GAMM</name>
<dbReference type="AlphaFoldDB" id="A0A167J7J3"/>
<dbReference type="PROSITE" id="PS51755">
    <property type="entry name" value="OMPR_PHOB"/>
    <property type="match status" value="1"/>
</dbReference>
<comment type="caution">
    <text evidence="4">The sequence shown here is derived from an EMBL/GenBank/DDBJ whole genome shotgun (WGS) entry which is preliminary data.</text>
</comment>
<sequence>MKEVSFSRTVKEVRFGAWVLDPKLQTIYDGEVTRELEPLLFKILCYLIINNQQIITRQDLVEDVWCQNYVDDNAINRAMSELRKVLKSHKQRGLVVKTHYRKGYSFFLSAEVIYFDKQTEVINTLTPSKEEPDNTQSFSTSNSIKLPLIGSVCLAALVSIFFIYKPVLSTEPETEVVSSFESNYEEHVLSWLDGEYANVFSSPDAKQVAFSFTPTGLSNANLVIKDLDSGIERKLAVSEKSISPIGWDEDSSRLFYRVDGADEVCEIWSADADLESGGDKLFDCKDRIYRGSGVGEGHFIYSKYNYRQRDQLSVVTYRTLDTGNEFQLTSPNLNSYGDRFLLYEPSIRRVFFERRQHDIKELYMTDLDGSDKTKIFSASSSFWELKYVKSTNSLVWFDNRTNLIYTYSIGENKLSSIAQLPLDTVTYLGHSFISESKMVATTFPHEQSIYTLSLDDKSLTPLINEKYIDIKAVRAGDDVYFFRVQGEEVVVMYAEKSEGGYRYSELAGGINQDILYDYNNKLLILKADRSIKVFNEANELIDEIIEQGVISDVNVLKNGDIGYIVVGEGGVGSHSYVYSVSSRKKSRLPIKNNVWFDTGDGNRLFYLTSDDRLKLIDIETREEYLDIDFPTRVLKHLIVKSEAHIYYANGNIIYRLVDGEWTVFTQLEGGINVINMSYSSQHKQLVLGTLKRKNNQLVLLDINVEPQSTSL</sequence>
<feature type="DNA-binding region" description="OmpR/PhoB-type" evidence="2">
    <location>
        <begin position="10"/>
        <end position="108"/>
    </location>
</feature>
<dbReference type="InterPro" id="IPR036388">
    <property type="entry name" value="WH-like_DNA-bd_sf"/>
</dbReference>